<dbReference type="SUPFAM" id="SSF55811">
    <property type="entry name" value="Nudix"/>
    <property type="match status" value="1"/>
</dbReference>
<evidence type="ECO:0000259" key="6">
    <source>
        <dbReference type="PROSITE" id="PS51462"/>
    </source>
</evidence>
<evidence type="ECO:0000256" key="3">
    <source>
        <dbReference type="ARBA" id="ARBA00022801"/>
    </source>
</evidence>
<evidence type="ECO:0000256" key="1">
    <source>
        <dbReference type="ARBA" id="ARBA00001946"/>
    </source>
</evidence>
<dbReference type="InterPro" id="IPR015797">
    <property type="entry name" value="NUDIX_hydrolase-like_dom_sf"/>
</dbReference>
<evidence type="ECO:0000256" key="4">
    <source>
        <dbReference type="RuleBase" id="RU003476"/>
    </source>
</evidence>
<protein>
    <submittedName>
        <fullName evidence="7">NUDIX hydrolase</fullName>
    </submittedName>
</protein>
<feature type="region of interest" description="Disordered" evidence="5">
    <location>
        <begin position="1"/>
        <end position="20"/>
    </location>
</feature>
<dbReference type="EMBL" id="CP029190">
    <property type="protein sequence ID" value="QES48383.1"/>
    <property type="molecule type" value="Genomic_DNA"/>
</dbReference>
<reference evidence="7 8" key="1">
    <citation type="submission" date="2018-05" db="EMBL/GenBank/DDBJ databases">
        <title>Streptomyces venezuelae.</title>
        <authorList>
            <person name="Kim W."/>
            <person name="Lee N."/>
            <person name="Cho B.-K."/>
        </authorList>
    </citation>
    <scope>NUCLEOTIDE SEQUENCE [LARGE SCALE GENOMIC DNA]</scope>
    <source>
        <strain evidence="7 8">ATCC 21782</strain>
    </source>
</reference>
<comment type="cofactor">
    <cofactor evidence="1">
        <name>Mg(2+)</name>
        <dbReference type="ChEBI" id="CHEBI:18420"/>
    </cofactor>
</comment>
<evidence type="ECO:0000313" key="7">
    <source>
        <dbReference type="EMBL" id="QES48383.1"/>
    </source>
</evidence>
<dbReference type="PRINTS" id="PR00502">
    <property type="entry name" value="NUDIXFAMILY"/>
</dbReference>
<dbReference type="Gene3D" id="3.90.79.10">
    <property type="entry name" value="Nucleoside Triphosphate Pyrophosphohydrolase"/>
    <property type="match status" value="1"/>
</dbReference>
<dbReference type="InterPro" id="IPR000086">
    <property type="entry name" value="NUDIX_hydrolase_dom"/>
</dbReference>
<gene>
    <name evidence="7" type="ORF">DEJ50_11660</name>
</gene>
<dbReference type="Pfam" id="PF00293">
    <property type="entry name" value="NUDIX"/>
    <property type="match status" value="1"/>
</dbReference>
<dbReference type="GO" id="GO:0016787">
    <property type="term" value="F:hydrolase activity"/>
    <property type="evidence" value="ECO:0007669"/>
    <property type="project" value="UniProtKB-KW"/>
</dbReference>
<organism evidence="7 8">
    <name type="scientific">Streptomyces venezuelae</name>
    <dbReference type="NCBI Taxonomy" id="54571"/>
    <lineage>
        <taxon>Bacteria</taxon>
        <taxon>Bacillati</taxon>
        <taxon>Actinomycetota</taxon>
        <taxon>Actinomycetes</taxon>
        <taxon>Kitasatosporales</taxon>
        <taxon>Streptomycetaceae</taxon>
        <taxon>Streptomyces</taxon>
    </lineage>
</organism>
<proteinExistence type="inferred from homology"/>
<dbReference type="PROSITE" id="PS51462">
    <property type="entry name" value="NUDIX"/>
    <property type="match status" value="1"/>
</dbReference>
<dbReference type="PANTHER" id="PTHR43046">
    <property type="entry name" value="GDP-MANNOSE MANNOSYL HYDROLASE"/>
    <property type="match status" value="1"/>
</dbReference>
<dbReference type="OrthoDB" id="9804442at2"/>
<sequence length="162" mass="17282">MRAPVRASGPGPFSLDGGQGTLMGTASRMRMSVYGVAEREGRLLLTRLTEDSPVFEPGAWHLPGGGIDPGEQPLEALARELHEETGLTLREARLLDVRSYRAHRNGIVWDLVAVFYAVELGEGTARVVEAAGSTDAAAWVPLPDLEDVRLSPPAADAVAGLR</sequence>
<dbReference type="PROSITE" id="PS00893">
    <property type="entry name" value="NUDIX_BOX"/>
    <property type="match status" value="1"/>
</dbReference>
<dbReference type="AlphaFoldDB" id="A0A5P2D0V2"/>
<dbReference type="InterPro" id="IPR020476">
    <property type="entry name" value="Nudix_hydrolase"/>
</dbReference>
<comment type="similarity">
    <text evidence="2 4">Belongs to the Nudix hydrolase family.</text>
</comment>
<name>A0A5P2D0V2_STRVZ</name>
<dbReference type="InterPro" id="IPR020084">
    <property type="entry name" value="NUDIX_hydrolase_CS"/>
</dbReference>
<dbReference type="Proteomes" id="UP000325211">
    <property type="component" value="Chromosome"/>
</dbReference>
<feature type="domain" description="Nudix hydrolase" evidence="6">
    <location>
        <begin position="26"/>
        <end position="162"/>
    </location>
</feature>
<evidence type="ECO:0000256" key="2">
    <source>
        <dbReference type="ARBA" id="ARBA00005582"/>
    </source>
</evidence>
<evidence type="ECO:0000256" key="5">
    <source>
        <dbReference type="SAM" id="MobiDB-lite"/>
    </source>
</evidence>
<evidence type="ECO:0000313" key="8">
    <source>
        <dbReference type="Proteomes" id="UP000325211"/>
    </source>
</evidence>
<accession>A0A5P2D0V2</accession>
<keyword evidence="3 4" id="KW-0378">Hydrolase</keyword>
<dbReference type="PANTHER" id="PTHR43046:SF14">
    <property type="entry name" value="MUTT_NUDIX FAMILY PROTEIN"/>
    <property type="match status" value="1"/>
</dbReference>